<dbReference type="RefSeq" id="WP_154175202.1">
    <property type="nucleotide sequence ID" value="NZ_WJXZ01000006.1"/>
</dbReference>
<keyword evidence="2" id="KW-1185">Reference proteome</keyword>
<name>A0A7K0EIX4_9BACT</name>
<protein>
    <submittedName>
        <fullName evidence="1">Uncharacterized protein</fullName>
    </submittedName>
</protein>
<comment type="caution">
    <text evidence="1">The sequence shown here is derived from an EMBL/GenBank/DDBJ whole genome shotgun (WGS) entry which is preliminary data.</text>
</comment>
<organism evidence="1 2">
    <name type="scientific">Larkinella terrae</name>
    <dbReference type="NCBI Taxonomy" id="2025311"/>
    <lineage>
        <taxon>Bacteria</taxon>
        <taxon>Pseudomonadati</taxon>
        <taxon>Bacteroidota</taxon>
        <taxon>Cytophagia</taxon>
        <taxon>Cytophagales</taxon>
        <taxon>Spirosomataceae</taxon>
        <taxon>Larkinella</taxon>
    </lineage>
</organism>
<dbReference type="AlphaFoldDB" id="A0A7K0EIX4"/>
<evidence type="ECO:0000313" key="2">
    <source>
        <dbReference type="Proteomes" id="UP000441754"/>
    </source>
</evidence>
<sequence>MKDTRPVVSAYTDIAHFGVLDSSIGAKKATPDHVRSVLGLNGEMVARDVFINGMLLESDPVSAVLGSTDTPASGTAQMSRVIAPYSGAVTKVWFVITGTVGSGLSGTGGNGIGLYATDGTRLAWADCTTAFTGSGIISASLDVTVNLVAGTEYRLVLVSTGTTRATYRCASQGFAINAGITGVARFSTKSSQTLTTTLSMTGWSASTAHRIWIGLSA</sequence>
<dbReference type="EMBL" id="WJXZ01000006">
    <property type="protein sequence ID" value="MRS61810.1"/>
    <property type="molecule type" value="Genomic_DNA"/>
</dbReference>
<dbReference type="Proteomes" id="UP000441754">
    <property type="component" value="Unassembled WGS sequence"/>
</dbReference>
<evidence type="ECO:0000313" key="1">
    <source>
        <dbReference type="EMBL" id="MRS61810.1"/>
    </source>
</evidence>
<accession>A0A7K0EIX4</accession>
<reference evidence="1 2" key="1">
    <citation type="journal article" date="2018" name="Antonie Van Leeuwenhoek">
        <title>Larkinella terrae sp. nov., isolated from soil on Jeju Island, South Korea.</title>
        <authorList>
            <person name="Ten L.N."/>
            <person name="Jeon J."/>
            <person name="Park S.J."/>
            <person name="Park S."/>
            <person name="Lee S.Y."/>
            <person name="Kim M.K."/>
            <person name="Jung H.Y."/>
        </authorList>
    </citation>
    <scope>NUCLEOTIDE SEQUENCE [LARGE SCALE GENOMIC DNA]</scope>
    <source>
        <strain evidence="1 2">KCTC 52001</strain>
    </source>
</reference>
<gene>
    <name evidence="1" type="ORF">GJJ30_10970</name>
</gene>
<proteinExistence type="predicted"/>